<feature type="region of interest" description="Disordered" evidence="1">
    <location>
        <begin position="1"/>
        <end position="51"/>
    </location>
</feature>
<organism evidence="2 3">
    <name type="scientific">Marasmiellus scandens</name>
    <dbReference type="NCBI Taxonomy" id="2682957"/>
    <lineage>
        <taxon>Eukaryota</taxon>
        <taxon>Fungi</taxon>
        <taxon>Dikarya</taxon>
        <taxon>Basidiomycota</taxon>
        <taxon>Agaricomycotina</taxon>
        <taxon>Agaricomycetes</taxon>
        <taxon>Agaricomycetidae</taxon>
        <taxon>Agaricales</taxon>
        <taxon>Marasmiineae</taxon>
        <taxon>Omphalotaceae</taxon>
        <taxon>Marasmiellus</taxon>
    </lineage>
</organism>
<evidence type="ECO:0000313" key="2">
    <source>
        <dbReference type="EMBL" id="KAK7456477.1"/>
    </source>
</evidence>
<reference evidence="2 3" key="1">
    <citation type="submission" date="2024-01" db="EMBL/GenBank/DDBJ databases">
        <title>A draft genome for the cacao thread blight pathogen Marasmiellus scandens.</title>
        <authorList>
            <person name="Baruah I.K."/>
            <person name="Leung J."/>
            <person name="Bukari Y."/>
            <person name="Amoako-Attah I."/>
            <person name="Meinhardt L.W."/>
            <person name="Bailey B.A."/>
            <person name="Cohen S.P."/>
        </authorList>
    </citation>
    <scope>NUCLEOTIDE SEQUENCE [LARGE SCALE GENOMIC DNA]</scope>
    <source>
        <strain evidence="2 3">GH-19</strain>
    </source>
</reference>
<accession>A0ABR1JDU1</accession>
<keyword evidence="2" id="KW-0251">Elongation factor</keyword>
<gene>
    <name evidence="2" type="primary">SPT5_2</name>
    <name evidence="2" type="ORF">VKT23_010727</name>
</gene>
<dbReference type="PANTHER" id="PTHR11125:SF7">
    <property type="entry name" value="TRANSCRIPTION ELONGATION FACTOR SPT5"/>
    <property type="match status" value="1"/>
</dbReference>
<proteinExistence type="predicted"/>
<feature type="compositionally biased region" description="Acidic residues" evidence="1">
    <location>
        <begin position="11"/>
        <end position="46"/>
    </location>
</feature>
<dbReference type="InterPro" id="IPR039659">
    <property type="entry name" value="SPT5"/>
</dbReference>
<dbReference type="GO" id="GO:0003746">
    <property type="term" value="F:translation elongation factor activity"/>
    <property type="evidence" value="ECO:0007669"/>
    <property type="project" value="UniProtKB-KW"/>
</dbReference>
<keyword evidence="3" id="KW-1185">Reference proteome</keyword>
<protein>
    <submittedName>
        <fullName evidence="2">Transcription elongation factor spt5</fullName>
    </submittedName>
</protein>
<comment type="caution">
    <text evidence="2">The sequence shown here is derived from an EMBL/GenBank/DDBJ whole genome shotgun (WGS) entry which is preliminary data.</text>
</comment>
<evidence type="ECO:0000313" key="3">
    <source>
        <dbReference type="Proteomes" id="UP001498398"/>
    </source>
</evidence>
<name>A0ABR1JDU1_9AGAR</name>
<feature type="region of interest" description="Disordered" evidence="1">
    <location>
        <begin position="235"/>
        <end position="254"/>
    </location>
</feature>
<dbReference type="EMBL" id="JBANRG010000021">
    <property type="protein sequence ID" value="KAK7456477.1"/>
    <property type="molecule type" value="Genomic_DNA"/>
</dbReference>
<dbReference type="Proteomes" id="UP001498398">
    <property type="component" value="Unassembled WGS sequence"/>
</dbReference>
<sequence>MPHTKSQFILDEAEHDDNDSQSESDVEPEGNGEIWYEDEIWQDEDQENPHDEPLAVRSLPVEGYRNPHIQNIHALAEDLEKRYVQASPESARISTDVDNSLTDHDLRLLLLGSSAPSHIYCLRCKRGQETSLVMEIARYLLIPGADEPKTQELYPIPPSSTEQSRAARGWQVVKQFTLGTIHTLPETEFQLQSLFGEEYDPSQWQVLLRKINDKEDDEETPSICAEIDKRLASLNSPAPPYASSSSSQLSSSQSPQHWTQSHVYSAFTLPSTLGWVYLEARVGQDLLSWLRQRLDVVHSHDGDIVLETISEVEVGQMLAASPTSVEPHTWVRVTRGLYRNDVGLVLAREISSGSRRLKVLLVPRLKSTVKCKSLPPSQVLFNPTIHSHDHYKVIGQEKYQFQGQVYDHGLVEVILDYSSVSYTDVDPDMTTHLLFLQSEHVLCRKYPIPAPKTWSFFPQERVKAHVVAPLLGNDWEWKDAHHRKTYEKTG</sequence>
<keyword evidence="2" id="KW-0648">Protein biosynthesis</keyword>
<evidence type="ECO:0000256" key="1">
    <source>
        <dbReference type="SAM" id="MobiDB-lite"/>
    </source>
</evidence>
<dbReference type="PANTHER" id="PTHR11125">
    <property type="entry name" value="SUPPRESSOR OF TY 5"/>
    <property type="match status" value="1"/>
</dbReference>